<reference evidence="4" key="1">
    <citation type="journal article" date="2019" name="Int. J. Syst. Evol. Microbiol.">
        <title>The Global Catalogue of Microorganisms (GCM) 10K type strain sequencing project: providing services to taxonomists for standard genome sequencing and annotation.</title>
        <authorList>
            <consortium name="The Broad Institute Genomics Platform"/>
            <consortium name="The Broad Institute Genome Sequencing Center for Infectious Disease"/>
            <person name="Wu L."/>
            <person name="Ma J."/>
        </authorList>
    </citation>
    <scope>NUCLEOTIDE SEQUENCE [LARGE SCALE GENOMIC DNA]</scope>
    <source>
        <strain evidence="4">CGMCC 4.1469</strain>
    </source>
</reference>
<keyword evidence="2" id="KW-0503">Monooxygenase</keyword>
<dbReference type="Gene3D" id="3.50.50.60">
    <property type="entry name" value="FAD/NAD(P)-binding domain"/>
    <property type="match status" value="1"/>
</dbReference>
<keyword evidence="1 3" id="KW-0560">Oxidoreductase</keyword>
<comment type="caution">
    <text evidence="3">The sequence shown here is derived from an EMBL/GenBank/DDBJ whole genome shotgun (WGS) entry which is preliminary data.</text>
</comment>
<keyword evidence="4" id="KW-1185">Reference proteome</keyword>
<proteinExistence type="predicted"/>
<evidence type="ECO:0000313" key="3">
    <source>
        <dbReference type="EMBL" id="MFC5454086.1"/>
    </source>
</evidence>
<dbReference type="InterPro" id="IPR050816">
    <property type="entry name" value="Flavin-dep_Halogenase_NPB"/>
</dbReference>
<dbReference type="Pfam" id="PF04820">
    <property type="entry name" value="Trp_halogenase"/>
    <property type="match status" value="1"/>
</dbReference>
<dbReference type="SUPFAM" id="SSF51905">
    <property type="entry name" value="FAD/NAD(P)-binding domain"/>
    <property type="match status" value="1"/>
</dbReference>
<dbReference type="InterPro" id="IPR006905">
    <property type="entry name" value="Flavin_halogenase"/>
</dbReference>
<evidence type="ECO:0000313" key="4">
    <source>
        <dbReference type="Proteomes" id="UP001596052"/>
    </source>
</evidence>
<dbReference type="RefSeq" id="WP_377163797.1">
    <property type="nucleotide sequence ID" value="NZ_JBHSMQ010000001.1"/>
</dbReference>
<gene>
    <name evidence="3" type="ORF">ACFQDI_04380</name>
</gene>
<accession>A0ABW0KMZ1</accession>
<dbReference type="EMBL" id="JBHSMQ010000001">
    <property type="protein sequence ID" value="MFC5454086.1"/>
    <property type="molecule type" value="Genomic_DNA"/>
</dbReference>
<dbReference type="GO" id="GO:0016491">
    <property type="term" value="F:oxidoreductase activity"/>
    <property type="evidence" value="ECO:0007669"/>
    <property type="project" value="UniProtKB-KW"/>
</dbReference>
<protein>
    <submittedName>
        <fullName evidence="3">NAD(P)/FAD-dependent oxidoreductase</fullName>
        <ecNumber evidence="3">1.-.-.-</ecNumber>
    </submittedName>
</protein>
<evidence type="ECO:0000256" key="1">
    <source>
        <dbReference type="ARBA" id="ARBA00023002"/>
    </source>
</evidence>
<evidence type="ECO:0000256" key="2">
    <source>
        <dbReference type="ARBA" id="ARBA00023033"/>
    </source>
</evidence>
<dbReference type="EC" id="1.-.-.-" evidence="3"/>
<name>A0ABW0KMZ1_9BACT</name>
<dbReference type="PANTHER" id="PTHR43747:SF5">
    <property type="entry name" value="FAD-BINDING DOMAIN-CONTAINING PROTEIN"/>
    <property type="match status" value="1"/>
</dbReference>
<dbReference type="Proteomes" id="UP001596052">
    <property type="component" value="Unassembled WGS sequence"/>
</dbReference>
<organism evidence="3 4">
    <name type="scientific">Prosthecobacter fluviatilis</name>
    <dbReference type="NCBI Taxonomy" id="445931"/>
    <lineage>
        <taxon>Bacteria</taxon>
        <taxon>Pseudomonadati</taxon>
        <taxon>Verrucomicrobiota</taxon>
        <taxon>Verrucomicrobiia</taxon>
        <taxon>Verrucomicrobiales</taxon>
        <taxon>Verrucomicrobiaceae</taxon>
        <taxon>Prosthecobacter</taxon>
    </lineage>
</organism>
<dbReference type="PANTHER" id="PTHR43747">
    <property type="entry name" value="FAD-BINDING PROTEIN"/>
    <property type="match status" value="1"/>
</dbReference>
<dbReference type="InterPro" id="IPR036188">
    <property type="entry name" value="FAD/NAD-bd_sf"/>
</dbReference>
<sequence length="519" mass="58935">MNSETNATYDVIVMGGALSGAATATLLLRHNPGIRVLILEKNERLGRRVGEATVEVSAYFMGRVLGLTQYLNESHICKQGLRFWFANKDTASIAEASELGSKYQVKLPSYQLDRSTFDEEVLRRACAAGATLLRPVTINGVQLESGGLQTVTYKQGDTTHTVQARWIVDASGVAALIARKNDWWKSNFEHPTTAAWSRWKGVRDWDGRELAEKYPEWSAALYCVRGTATNHVIGDGWWSWWIPLKGGDMSVGVVFDQRVVDFPQDGGKVGERLKTFLMKHPVARDLLENAQFDESDVHWRKNLAYYSTTFAGDGFVLVGDAAAFMDPFYSPGMDWISYTTSSAANLITQQRRGASMAWLVPEYNHTFSTSHRCWFRALYRDKYEYMGEFDLMDLAYRLDLGLYYWGVARHPFEQGDKALHTPPFATGEGLIYKIMSTYNRRFAQIARRRRRDQELGKTNRNRRSLIRGFRIHRHDAIKLFGMLAEWAVLELREGWKSWGETAEDVAASHLPPQTVPAVL</sequence>